<dbReference type="InterPro" id="IPR000718">
    <property type="entry name" value="Peptidase_M13"/>
</dbReference>
<evidence type="ECO:0000256" key="1">
    <source>
        <dbReference type="ARBA" id="ARBA00007357"/>
    </source>
</evidence>
<accession>A0AAQ4EC90</accession>
<proteinExistence type="inferred from homology"/>
<dbReference type="InterPro" id="IPR024079">
    <property type="entry name" value="MetalloPept_cat_dom_sf"/>
</dbReference>
<organism evidence="3 4">
    <name type="scientific">Amblyomma americanum</name>
    <name type="common">Lone star tick</name>
    <dbReference type="NCBI Taxonomy" id="6943"/>
    <lineage>
        <taxon>Eukaryota</taxon>
        <taxon>Metazoa</taxon>
        <taxon>Ecdysozoa</taxon>
        <taxon>Arthropoda</taxon>
        <taxon>Chelicerata</taxon>
        <taxon>Arachnida</taxon>
        <taxon>Acari</taxon>
        <taxon>Parasitiformes</taxon>
        <taxon>Ixodida</taxon>
        <taxon>Ixodoidea</taxon>
        <taxon>Ixodidae</taxon>
        <taxon>Amblyomminae</taxon>
        <taxon>Amblyomma</taxon>
    </lineage>
</organism>
<name>A0AAQ4EC90_AMBAM</name>
<reference evidence="3 4" key="1">
    <citation type="journal article" date="2023" name="Arcadia Sci">
        <title>De novo assembly of a long-read Amblyomma americanum tick genome.</title>
        <authorList>
            <person name="Chou S."/>
            <person name="Poskanzer K.E."/>
            <person name="Rollins M."/>
            <person name="Thuy-Boun P.S."/>
        </authorList>
    </citation>
    <scope>NUCLEOTIDE SEQUENCE [LARGE SCALE GENOMIC DNA]</scope>
    <source>
        <strain evidence="3">F_SG_1</strain>
        <tissue evidence="3">Salivary glands</tissue>
    </source>
</reference>
<dbReference type="Gene3D" id="1.10.1380.10">
    <property type="entry name" value="Neutral endopeptidase , domain2"/>
    <property type="match status" value="1"/>
</dbReference>
<dbReference type="GO" id="GO:0016485">
    <property type="term" value="P:protein processing"/>
    <property type="evidence" value="ECO:0007669"/>
    <property type="project" value="TreeGrafter"/>
</dbReference>
<dbReference type="InterPro" id="IPR042089">
    <property type="entry name" value="Peptidase_M13_dom_2"/>
</dbReference>
<dbReference type="PROSITE" id="PS51885">
    <property type="entry name" value="NEPRILYSIN"/>
    <property type="match status" value="1"/>
</dbReference>
<evidence type="ECO:0000313" key="4">
    <source>
        <dbReference type="Proteomes" id="UP001321473"/>
    </source>
</evidence>
<dbReference type="PANTHER" id="PTHR11733:SF167">
    <property type="entry name" value="FI17812P1-RELATED"/>
    <property type="match status" value="1"/>
</dbReference>
<comment type="similarity">
    <text evidence="1">Belongs to the peptidase M13 family.</text>
</comment>
<feature type="domain" description="Peptidase M13 N-terminal" evidence="2">
    <location>
        <begin position="28"/>
        <end position="119"/>
    </location>
</feature>
<dbReference type="EMBL" id="JARKHS020018633">
    <property type="protein sequence ID" value="KAK8772232.1"/>
    <property type="molecule type" value="Genomic_DNA"/>
</dbReference>
<dbReference type="Gene3D" id="3.40.390.10">
    <property type="entry name" value="Collagenase (Catalytic Domain)"/>
    <property type="match status" value="1"/>
</dbReference>
<evidence type="ECO:0000259" key="2">
    <source>
        <dbReference type="Pfam" id="PF05649"/>
    </source>
</evidence>
<dbReference type="Proteomes" id="UP001321473">
    <property type="component" value="Unassembled WGS sequence"/>
</dbReference>
<keyword evidence="4" id="KW-1185">Reference proteome</keyword>
<dbReference type="AlphaFoldDB" id="A0AAQ4EC90"/>
<sequence>MIEIKAEPLATVLLYNYGGVTAMSQLIETWFKWEKIIFTNDKNRWKMCLDLVKKEMPNVVSYIYANDSFDPAAQAEVEEIANKINQTFIEVIINSTWIENATKELLIKKLQKITTKFGYSDSLFNMTSLEHPFRYAYERLLEEECDNVDTRLEGLEELSGIQLFYLGRAMTLCSSFNDDGLLELMTSNMEGPNVYR</sequence>
<evidence type="ECO:0000313" key="3">
    <source>
        <dbReference type="EMBL" id="KAK8772232.1"/>
    </source>
</evidence>
<gene>
    <name evidence="3" type="ORF">V5799_024523</name>
</gene>
<dbReference type="GO" id="GO:0004222">
    <property type="term" value="F:metalloendopeptidase activity"/>
    <property type="evidence" value="ECO:0007669"/>
    <property type="project" value="InterPro"/>
</dbReference>
<dbReference type="Pfam" id="PF05649">
    <property type="entry name" value="Peptidase_M13_N"/>
    <property type="match status" value="1"/>
</dbReference>
<comment type="caution">
    <text evidence="3">The sequence shown here is derived from an EMBL/GenBank/DDBJ whole genome shotgun (WGS) entry which is preliminary data.</text>
</comment>
<protein>
    <recommendedName>
        <fullName evidence="2">Peptidase M13 N-terminal domain-containing protein</fullName>
    </recommendedName>
</protein>
<dbReference type="GO" id="GO:0005886">
    <property type="term" value="C:plasma membrane"/>
    <property type="evidence" value="ECO:0007669"/>
    <property type="project" value="TreeGrafter"/>
</dbReference>
<dbReference type="SUPFAM" id="SSF55486">
    <property type="entry name" value="Metalloproteases ('zincins'), catalytic domain"/>
    <property type="match status" value="1"/>
</dbReference>
<dbReference type="PANTHER" id="PTHR11733">
    <property type="entry name" value="ZINC METALLOPROTEASE FAMILY M13 NEPRILYSIN-RELATED"/>
    <property type="match status" value="1"/>
</dbReference>
<dbReference type="InterPro" id="IPR008753">
    <property type="entry name" value="Peptidase_M13_N"/>
</dbReference>